<reference evidence="3 4" key="1">
    <citation type="submission" date="2019-02" db="EMBL/GenBank/DDBJ databases">
        <title>Genomic Encyclopedia of Type Strains, Phase IV (KMG-IV): sequencing the most valuable type-strain genomes for metagenomic binning, comparative biology and taxonomic classification.</title>
        <authorList>
            <person name="Goeker M."/>
        </authorList>
    </citation>
    <scope>NUCLEOTIDE SEQUENCE [LARGE SCALE GENOMIC DNA]</scope>
    <source>
        <strain evidence="3 4">DSM 45622</strain>
    </source>
</reference>
<sequence length="103" mass="10600">MVRTRSPRYSRFLIAGAAVGVVVGFVLAEARHTAATSPGVAVVYTAGFAGAIGAILFGLLAVLLDRPDPGGPHRPDRAGPDRPDQADAPGRTDDPAQREADAP</sequence>
<keyword evidence="2" id="KW-1133">Transmembrane helix</keyword>
<dbReference type="RefSeq" id="WP_130491585.1">
    <property type="nucleotide sequence ID" value="NZ_SGXD01000001.1"/>
</dbReference>
<evidence type="ECO:0000313" key="4">
    <source>
        <dbReference type="Proteomes" id="UP000293638"/>
    </source>
</evidence>
<keyword evidence="4" id="KW-1185">Reference proteome</keyword>
<evidence type="ECO:0000256" key="2">
    <source>
        <dbReference type="SAM" id="Phobius"/>
    </source>
</evidence>
<comment type="caution">
    <text evidence="3">The sequence shown here is derived from an EMBL/GenBank/DDBJ whole genome shotgun (WGS) entry which is preliminary data.</text>
</comment>
<feature type="transmembrane region" description="Helical" evidence="2">
    <location>
        <begin position="12"/>
        <end position="30"/>
    </location>
</feature>
<evidence type="ECO:0000313" key="3">
    <source>
        <dbReference type="EMBL" id="RZS91525.1"/>
    </source>
</evidence>
<dbReference type="AlphaFoldDB" id="A0A4Q7NWD7"/>
<gene>
    <name evidence="3" type="ORF">EV189_0767</name>
</gene>
<name>A0A4Q7NWD7_9ACTN</name>
<feature type="transmembrane region" description="Helical" evidence="2">
    <location>
        <begin position="42"/>
        <end position="64"/>
    </location>
</feature>
<protein>
    <submittedName>
        <fullName evidence="3">Uncharacterized protein</fullName>
    </submittedName>
</protein>
<keyword evidence="2" id="KW-0472">Membrane</keyword>
<keyword evidence="2" id="KW-0812">Transmembrane</keyword>
<evidence type="ECO:0000256" key="1">
    <source>
        <dbReference type="SAM" id="MobiDB-lite"/>
    </source>
</evidence>
<accession>A0A4Q7NWD7</accession>
<proteinExistence type="predicted"/>
<organism evidence="3 4">
    <name type="scientific">Motilibacter rhizosphaerae</name>
    <dbReference type="NCBI Taxonomy" id="598652"/>
    <lineage>
        <taxon>Bacteria</taxon>
        <taxon>Bacillati</taxon>
        <taxon>Actinomycetota</taxon>
        <taxon>Actinomycetes</taxon>
        <taxon>Motilibacterales</taxon>
        <taxon>Motilibacteraceae</taxon>
        <taxon>Motilibacter</taxon>
    </lineage>
</organism>
<dbReference type="Proteomes" id="UP000293638">
    <property type="component" value="Unassembled WGS sequence"/>
</dbReference>
<dbReference type="EMBL" id="SGXD01000001">
    <property type="protein sequence ID" value="RZS91525.1"/>
    <property type="molecule type" value="Genomic_DNA"/>
</dbReference>
<feature type="region of interest" description="Disordered" evidence="1">
    <location>
        <begin position="68"/>
        <end position="103"/>
    </location>
</feature>